<sequence length="183" mass="20591">MNVDNSYSAKQVQQRDAIITAVQNEFGFDTTTILPFCPARLDGVESKAFISHLKAVVDNIKPDVIYLPFAFDVHSDHQVVFKAMISACKSFRAPYVKEILCYETLSETNFALSPQNLQFQPNVFVDISAFVEKKYAILSLYASEFAEHPFPRSMQAVRALETLRGSQANSLAAEAFVLLKQIW</sequence>
<name>A0A486XWD1_9GAMM</name>
<dbReference type="AlphaFoldDB" id="A0A486XWD1"/>
<accession>A0A486XWD1</accession>
<evidence type="ECO:0008006" key="2">
    <source>
        <dbReference type="Google" id="ProtNLM"/>
    </source>
</evidence>
<reference evidence="1" key="1">
    <citation type="submission" date="2019-04" db="EMBL/GenBank/DDBJ databases">
        <authorList>
            <person name="Brambilla D."/>
        </authorList>
    </citation>
    <scope>NUCLEOTIDE SEQUENCE</scope>
    <source>
        <strain evidence="1">BAL1</strain>
    </source>
</reference>
<evidence type="ECO:0000313" key="1">
    <source>
        <dbReference type="EMBL" id="VHO06636.1"/>
    </source>
</evidence>
<organism evidence="1">
    <name type="scientific">Rheinheimera sp. BAL341</name>
    <dbReference type="NCBI Taxonomy" id="1708203"/>
    <lineage>
        <taxon>Bacteria</taxon>
        <taxon>Pseudomonadati</taxon>
        <taxon>Pseudomonadota</taxon>
        <taxon>Gammaproteobacteria</taxon>
        <taxon>Chromatiales</taxon>
        <taxon>Chromatiaceae</taxon>
        <taxon>Rheinheimera</taxon>
    </lineage>
</organism>
<dbReference type="SUPFAM" id="SSF102588">
    <property type="entry name" value="LmbE-like"/>
    <property type="match status" value="1"/>
</dbReference>
<proteinExistence type="predicted"/>
<protein>
    <recommendedName>
        <fullName evidence="2">LmbE-like protein</fullName>
    </recommendedName>
</protein>
<dbReference type="InterPro" id="IPR003737">
    <property type="entry name" value="GlcNAc_PI_deacetylase-related"/>
</dbReference>
<dbReference type="EMBL" id="CAAJGR010000034">
    <property type="protein sequence ID" value="VHO06636.1"/>
    <property type="molecule type" value="Genomic_DNA"/>
</dbReference>
<gene>
    <name evidence="1" type="ORF">BAL341_3648</name>
</gene>
<dbReference type="Pfam" id="PF02585">
    <property type="entry name" value="PIG-L"/>
    <property type="match status" value="1"/>
</dbReference>
<dbReference type="Gene3D" id="3.40.50.10320">
    <property type="entry name" value="LmbE-like"/>
    <property type="match status" value="1"/>
</dbReference>
<dbReference type="InterPro" id="IPR024078">
    <property type="entry name" value="LmbE-like_dom_sf"/>
</dbReference>